<evidence type="ECO:0000313" key="3">
    <source>
        <dbReference type="EMBL" id="NKY25453.1"/>
    </source>
</evidence>
<dbReference type="PANTHER" id="PTHR34853">
    <property type="match status" value="1"/>
</dbReference>
<evidence type="ECO:0000256" key="1">
    <source>
        <dbReference type="SAM" id="MobiDB-lite"/>
    </source>
</evidence>
<evidence type="ECO:0000256" key="2">
    <source>
        <dbReference type="SAM" id="SignalP"/>
    </source>
</evidence>
<reference evidence="3 4" key="1">
    <citation type="submission" date="2020-04" db="EMBL/GenBank/DDBJ databases">
        <title>MicrobeNet Type strains.</title>
        <authorList>
            <person name="Nicholson A.C."/>
        </authorList>
    </citation>
    <scope>NUCLEOTIDE SEQUENCE [LARGE SCALE GENOMIC DNA]</scope>
    <source>
        <strain evidence="3 4">DSM 44956</strain>
    </source>
</reference>
<protein>
    <recommendedName>
        <fullName evidence="5">Lipase</fullName>
    </recommendedName>
</protein>
<dbReference type="Gene3D" id="1.10.260.130">
    <property type="match status" value="1"/>
</dbReference>
<dbReference type="InterPro" id="IPR029058">
    <property type="entry name" value="AB_hydrolase_fold"/>
</dbReference>
<dbReference type="SUPFAM" id="SSF53474">
    <property type="entry name" value="alpha/beta-Hydrolases"/>
    <property type="match status" value="1"/>
</dbReference>
<dbReference type="PANTHER" id="PTHR34853:SF1">
    <property type="entry name" value="LIPASE 5"/>
    <property type="match status" value="1"/>
</dbReference>
<sequence>MKTLLAVAVTVLVSSAALGGQPAHAAPPPDPAPLPGPAGPSPLQEWIDNTIPAPPLAPASRNPAGEDHTALWQAILSSPTDDPTFDTWPSDLDQLDPGQVIEIRDITTTAAARMAVPIRRALLLKFRSTSASGAPSFGTATLITPAAEWTGAGPQPVEVDALPINSLGSHCTPGYQMSHGLLDKPNTDLTVFMPSIWWALGQGHAVLVPDHEGPLMAYAEPNVAGHVVLDSIRATRTVGANDFGDSPFVISGYSGGAIASYAAAMLLHEYAPELAGTVVGAAAGGLVTDNENVAHRFNGNISSGILLSVALAVAREHPEMVPYMNHLAQWVATSPVKDICGDADGPLGVLGFPMDVVANTGNALDGPIAEKMFAEFDLRDRKSAVPLFIYHGLHDPWIPLDDAQRTFRQQCALGVPAVFRVVPGEHLIGYVTGSPELDNWILARLRGEPAPSEC</sequence>
<comment type="caution">
    <text evidence="3">The sequence shown here is derived from an EMBL/GenBank/DDBJ whole genome shotgun (WGS) entry which is preliminary data.</text>
</comment>
<dbReference type="Proteomes" id="UP000540698">
    <property type="component" value="Unassembled WGS sequence"/>
</dbReference>
<dbReference type="GO" id="GO:0004806">
    <property type="term" value="F:triacylglycerol lipase activity"/>
    <property type="evidence" value="ECO:0007669"/>
    <property type="project" value="InterPro"/>
</dbReference>
<proteinExistence type="predicted"/>
<keyword evidence="2" id="KW-0732">Signal</keyword>
<keyword evidence="4" id="KW-1185">Reference proteome</keyword>
<accession>A0A7X6L0A6</accession>
<evidence type="ECO:0008006" key="5">
    <source>
        <dbReference type="Google" id="ProtNLM"/>
    </source>
</evidence>
<feature type="signal peptide" evidence="2">
    <location>
        <begin position="1"/>
        <end position="25"/>
    </location>
</feature>
<dbReference type="InterPro" id="IPR005152">
    <property type="entry name" value="Lipase_secreted"/>
</dbReference>
<evidence type="ECO:0000313" key="4">
    <source>
        <dbReference type="Proteomes" id="UP000540698"/>
    </source>
</evidence>
<feature type="chain" id="PRO_5031290721" description="Lipase" evidence="2">
    <location>
        <begin position="26"/>
        <end position="454"/>
    </location>
</feature>
<name>A0A7X6L0A6_9NOCA</name>
<dbReference type="AlphaFoldDB" id="A0A7X6L0A6"/>
<feature type="compositionally biased region" description="Pro residues" evidence="1">
    <location>
        <begin position="25"/>
        <end position="40"/>
    </location>
</feature>
<dbReference type="Pfam" id="PF03583">
    <property type="entry name" value="LIP"/>
    <property type="match status" value="1"/>
</dbReference>
<dbReference type="EMBL" id="JAAXOS010000002">
    <property type="protein sequence ID" value="NKY25453.1"/>
    <property type="molecule type" value="Genomic_DNA"/>
</dbReference>
<organism evidence="3 4">
    <name type="scientific">Nocardia gamkensis</name>
    <dbReference type="NCBI Taxonomy" id="352869"/>
    <lineage>
        <taxon>Bacteria</taxon>
        <taxon>Bacillati</taxon>
        <taxon>Actinomycetota</taxon>
        <taxon>Actinomycetes</taxon>
        <taxon>Mycobacteriales</taxon>
        <taxon>Nocardiaceae</taxon>
        <taxon>Nocardia</taxon>
    </lineage>
</organism>
<gene>
    <name evidence="3" type="ORF">HGB38_04280</name>
</gene>
<dbReference type="Gene3D" id="3.40.50.1820">
    <property type="entry name" value="alpha/beta hydrolase"/>
    <property type="match status" value="1"/>
</dbReference>
<dbReference type="GO" id="GO:0016042">
    <property type="term" value="P:lipid catabolic process"/>
    <property type="evidence" value="ECO:0007669"/>
    <property type="project" value="InterPro"/>
</dbReference>
<feature type="region of interest" description="Disordered" evidence="1">
    <location>
        <begin position="19"/>
        <end position="65"/>
    </location>
</feature>